<dbReference type="RefSeq" id="WP_068422063.1">
    <property type="nucleotide sequence ID" value="NZ_LVHI01000004.1"/>
</dbReference>
<feature type="transmembrane region" description="Helical" evidence="1">
    <location>
        <begin position="242"/>
        <end position="260"/>
    </location>
</feature>
<comment type="caution">
    <text evidence="2">The sequence shown here is derived from an EMBL/GenBank/DDBJ whole genome shotgun (WGS) entry which is preliminary data.</text>
</comment>
<dbReference type="AlphaFoldDB" id="A0A177YLI6"/>
<name>A0A177YLI6_9NOCA</name>
<keyword evidence="1" id="KW-1133">Transmembrane helix</keyword>
<feature type="transmembrane region" description="Helical" evidence="1">
    <location>
        <begin position="111"/>
        <end position="137"/>
    </location>
</feature>
<keyword evidence="3" id="KW-1185">Reference proteome</keyword>
<accession>A0A177YLI6</accession>
<gene>
    <name evidence="2" type="ORF">A3K89_16760</name>
</gene>
<dbReference type="Proteomes" id="UP000077519">
    <property type="component" value="Unassembled WGS sequence"/>
</dbReference>
<evidence type="ECO:0000313" key="3">
    <source>
        <dbReference type="Proteomes" id="UP000077519"/>
    </source>
</evidence>
<dbReference type="EMBL" id="LVHI01000004">
    <property type="protein sequence ID" value="OAK56466.1"/>
    <property type="molecule type" value="Genomic_DNA"/>
</dbReference>
<feature type="transmembrane region" description="Helical" evidence="1">
    <location>
        <begin position="18"/>
        <end position="39"/>
    </location>
</feature>
<keyword evidence="1" id="KW-0472">Membrane</keyword>
<proteinExistence type="predicted"/>
<feature type="transmembrane region" description="Helical" evidence="1">
    <location>
        <begin position="68"/>
        <end position="90"/>
    </location>
</feature>
<organism evidence="2 3">
    <name type="scientific">Rhodococcoides kyotonense</name>
    <dbReference type="NCBI Taxonomy" id="398843"/>
    <lineage>
        <taxon>Bacteria</taxon>
        <taxon>Bacillati</taxon>
        <taxon>Actinomycetota</taxon>
        <taxon>Actinomycetes</taxon>
        <taxon>Mycobacteriales</taxon>
        <taxon>Nocardiaceae</taxon>
        <taxon>Rhodococcoides</taxon>
    </lineage>
</organism>
<keyword evidence="1" id="KW-0812">Transmembrane</keyword>
<reference evidence="2 3" key="1">
    <citation type="submission" date="2016-03" db="EMBL/GenBank/DDBJ databases">
        <title>Genome sequence of Rhodococcus kyotonensis KB10.</title>
        <authorList>
            <person name="Jeong H."/>
            <person name="Hong C.E."/>
            <person name="Jo S.H."/>
            <person name="Park J.M."/>
        </authorList>
    </citation>
    <scope>NUCLEOTIDE SEQUENCE [LARGE SCALE GENOMIC DNA]</scope>
    <source>
        <strain evidence="2 3">KB10</strain>
    </source>
</reference>
<evidence type="ECO:0000256" key="1">
    <source>
        <dbReference type="SAM" id="Phobius"/>
    </source>
</evidence>
<sequence length="265" mass="28072">MGVLAAERIKITSTKSPWWCTVAIIVLGLGLAFFVGLAAKLGMQSYENEVTSGNTPDFDPYLPTVFEVVGSGVGGMGVMVLMILAALTVTSEYRFGIIRTTFQAIPNRASVLVAKASLIGVFGFVLSFVLGILAFYVGKAVAGPDAGALLSFDVDGTWRVIYGTAILAFLQVFVAVGVGALLRQSAGAIALLLLWPLLVESLFGLFGSFGRAIQPFLPFGNANHFLGQAGGVDYHWGPWGSLIYFIAFTAIVFGAALFVTNRRDA</sequence>
<evidence type="ECO:0000313" key="2">
    <source>
        <dbReference type="EMBL" id="OAK56466.1"/>
    </source>
</evidence>
<feature type="transmembrane region" description="Helical" evidence="1">
    <location>
        <begin position="157"/>
        <end position="182"/>
    </location>
</feature>
<feature type="transmembrane region" description="Helical" evidence="1">
    <location>
        <begin position="189"/>
        <end position="209"/>
    </location>
</feature>
<protein>
    <submittedName>
        <fullName evidence="2">ABC transporter permease</fullName>
    </submittedName>
</protein>